<reference evidence="9" key="1">
    <citation type="submission" date="2025-08" db="UniProtKB">
        <authorList>
            <consortium name="RefSeq"/>
        </authorList>
    </citation>
    <scope>IDENTIFICATION</scope>
    <source>
        <strain evidence="9">Wakin</strain>
        <tissue evidence="9">Muscle</tissue>
    </source>
</reference>
<keyword evidence="3 7" id="KW-0812">Transmembrane</keyword>
<feature type="transmembrane region" description="Helical" evidence="7">
    <location>
        <begin position="95"/>
        <end position="111"/>
    </location>
</feature>
<dbReference type="PANTHER" id="PTHR23320:SF128">
    <property type="entry name" value="MEMBRANE-SPANNING 4-DOMAINS SUBFAMILY A MEMBER 4A"/>
    <property type="match status" value="1"/>
</dbReference>
<feature type="transmembrane region" description="Helical" evidence="7">
    <location>
        <begin position="177"/>
        <end position="196"/>
    </location>
</feature>
<sequence>MSHTVIPVNSSTLVIQFQPVTQTASGTTVTNAPGPVRVQQITGASPFHGLQAFLKGQPKALGMVQIMIGAMNLLFGIVSKVYAEPISVYISIPHWGSFIYIISGSLCIAAENNINSPSSLCLVKASLGMNIFSTITAGVAIICISLDLLFAPYIYCRRYECGYSGSYEMIYKGNRTVLLLLAVLEFIITICLSAFACKANACCSSSRVQFPQVSAPRASDFRPIRFQDLNSSEKPVTNNSSIHHHSADVPPEYSECNQCE</sequence>
<dbReference type="Proteomes" id="UP000515129">
    <property type="component" value="Chromosome 4"/>
</dbReference>
<evidence type="ECO:0000313" key="8">
    <source>
        <dbReference type="Proteomes" id="UP000515129"/>
    </source>
</evidence>
<comment type="subcellular location">
    <subcellularLocation>
        <location evidence="1">Membrane</location>
        <topology evidence="1">Multi-pass membrane protein</topology>
    </subcellularLocation>
</comment>
<evidence type="ECO:0000256" key="2">
    <source>
        <dbReference type="ARBA" id="ARBA00009565"/>
    </source>
</evidence>
<dbReference type="PANTHER" id="PTHR23320">
    <property type="entry name" value="MEMBRANE-SPANNING 4-DOMAINS SUBFAMILY A MS4A -RELATED"/>
    <property type="match status" value="1"/>
</dbReference>
<dbReference type="OrthoDB" id="10071849at2759"/>
<proteinExistence type="inferred from homology"/>
<dbReference type="Pfam" id="PF04103">
    <property type="entry name" value="CD20"/>
    <property type="match status" value="1"/>
</dbReference>
<dbReference type="RefSeq" id="XP_026095082.1">
    <property type="nucleotide sequence ID" value="XM_026239297.1"/>
</dbReference>
<feature type="transmembrane region" description="Helical" evidence="7">
    <location>
        <begin position="60"/>
        <end position="83"/>
    </location>
</feature>
<organism evidence="8 9">
    <name type="scientific">Carassius auratus</name>
    <name type="common">Goldfish</name>
    <dbReference type="NCBI Taxonomy" id="7957"/>
    <lineage>
        <taxon>Eukaryota</taxon>
        <taxon>Metazoa</taxon>
        <taxon>Chordata</taxon>
        <taxon>Craniata</taxon>
        <taxon>Vertebrata</taxon>
        <taxon>Euteleostomi</taxon>
        <taxon>Actinopterygii</taxon>
        <taxon>Neopterygii</taxon>
        <taxon>Teleostei</taxon>
        <taxon>Ostariophysi</taxon>
        <taxon>Cypriniformes</taxon>
        <taxon>Cyprinidae</taxon>
        <taxon>Cyprininae</taxon>
        <taxon>Carassius</taxon>
    </lineage>
</organism>
<protein>
    <submittedName>
        <fullName evidence="9">Membrane-spanning 4-domains subfamily A member 4A-like isoform X1</fullName>
    </submittedName>
</protein>
<evidence type="ECO:0000256" key="6">
    <source>
        <dbReference type="SAM" id="MobiDB-lite"/>
    </source>
</evidence>
<comment type="similarity">
    <text evidence="2">Belongs to the MS4A family.</text>
</comment>
<gene>
    <name evidence="9" type="primary">LOC113067070</name>
</gene>
<evidence type="ECO:0000256" key="7">
    <source>
        <dbReference type="SAM" id="Phobius"/>
    </source>
</evidence>
<dbReference type="KEGG" id="caua:113067070"/>
<feature type="region of interest" description="Disordered" evidence="6">
    <location>
        <begin position="231"/>
        <end position="260"/>
    </location>
</feature>
<feature type="compositionally biased region" description="Polar residues" evidence="6">
    <location>
        <begin position="231"/>
        <end position="241"/>
    </location>
</feature>
<keyword evidence="8" id="KW-1185">Reference proteome</keyword>
<feature type="transmembrane region" description="Helical" evidence="7">
    <location>
        <begin position="131"/>
        <end position="156"/>
    </location>
</feature>
<keyword evidence="5 7" id="KW-0472">Membrane</keyword>
<evidence type="ECO:0000256" key="3">
    <source>
        <dbReference type="ARBA" id="ARBA00022692"/>
    </source>
</evidence>
<evidence type="ECO:0000256" key="5">
    <source>
        <dbReference type="ARBA" id="ARBA00023136"/>
    </source>
</evidence>
<dbReference type="GO" id="GO:0016020">
    <property type="term" value="C:membrane"/>
    <property type="evidence" value="ECO:0007669"/>
    <property type="project" value="UniProtKB-SubCell"/>
</dbReference>
<dbReference type="InterPro" id="IPR030417">
    <property type="entry name" value="MS4A"/>
</dbReference>
<accession>A0A6P6MFD9</accession>
<evidence type="ECO:0000256" key="1">
    <source>
        <dbReference type="ARBA" id="ARBA00004141"/>
    </source>
</evidence>
<dbReference type="AlphaFoldDB" id="A0A6P6MFD9"/>
<evidence type="ECO:0000256" key="4">
    <source>
        <dbReference type="ARBA" id="ARBA00022989"/>
    </source>
</evidence>
<evidence type="ECO:0000313" key="9">
    <source>
        <dbReference type="RefSeq" id="XP_026095082.1"/>
    </source>
</evidence>
<name>A0A6P6MFD9_CARAU</name>
<keyword evidence="4 7" id="KW-1133">Transmembrane helix</keyword>
<dbReference type="InterPro" id="IPR007237">
    <property type="entry name" value="CD20-like"/>
</dbReference>
<dbReference type="GeneID" id="113067070"/>